<organism evidence="2 3">
    <name type="scientific">Rubus argutus</name>
    <name type="common">Southern blackberry</name>
    <dbReference type="NCBI Taxonomy" id="59490"/>
    <lineage>
        <taxon>Eukaryota</taxon>
        <taxon>Viridiplantae</taxon>
        <taxon>Streptophyta</taxon>
        <taxon>Embryophyta</taxon>
        <taxon>Tracheophyta</taxon>
        <taxon>Spermatophyta</taxon>
        <taxon>Magnoliopsida</taxon>
        <taxon>eudicotyledons</taxon>
        <taxon>Gunneridae</taxon>
        <taxon>Pentapetalae</taxon>
        <taxon>rosids</taxon>
        <taxon>fabids</taxon>
        <taxon>Rosales</taxon>
        <taxon>Rosaceae</taxon>
        <taxon>Rosoideae</taxon>
        <taxon>Rosoideae incertae sedis</taxon>
        <taxon>Rubus</taxon>
    </lineage>
</organism>
<name>A0AAW1WSC5_RUBAR</name>
<reference evidence="2 3" key="1">
    <citation type="journal article" date="2023" name="G3 (Bethesda)">
        <title>A chromosome-length genome assembly and annotation of blackberry (Rubus argutus, cv. 'Hillquist').</title>
        <authorList>
            <person name="Bruna T."/>
            <person name="Aryal R."/>
            <person name="Dudchenko O."/>
            <person name="Sargent D.J."/>
            <person name="Mead D."/>
            <person name="Buti M."/>
            <person name="Cavallini A."/>
            <person name="Hytonen T."/>
            <person name="Andres J."/>
            <person name="Pham M."/>
            <person name="Weisz D."/>
            <person name="Mascagni F."/>
            <person name="Usai G."/>
            <person name="Natali L."/>
            <person name="Bassil N."/>
            <person name="Fernandez G.E."/>
            <person name="Lomsadze A."/>
            <person name="Armour M."/>
            <person name="Olukolu B."/>
            <person name="Poorten T."/>
            <person name="Britton C."/>
            <person name="Davik J."/>
            <person name="Ashrafi H."/>
            <person name="Aiden E.L."/>
            <person name="Borodovsky M."/>
            <person name="Worthington M."/>
        </authorList>
    </citation>
    <scope>NUCLEOTIDE SEQUENCE [LARGE SCALE GENOMIC DNA]</scope>
    <source>
        <strain evidence="2">PI 553951</strain>
    </source>
</reference>
<protein>
    <submittedName>
        <fullName evidence="2">Uncharacterized protein</fullName>
    </submittedName>
</protein>
<gene>
    <name evidence="2" type="ORF">M0R45_024713</name>
</gene>
<comment type="caution">
    <text evidence="2">The sequence shown here is derived from an EMBL/GenBank/DDBJ whole genome shotgun (WGS) entry which is preliminary data.</text>
</comment>
<keyword evidence="3" id="KW-1185">Reference proteome</keyword>
<evidence type="ECO:0000256" key="1">
    <source>
        <dbReference type="SAM" id="SignalP"/>
    </source>
</evidence>
<proteinExistence type="predicted"/>
<feature type="signal peptide" evidence="1">
    <location>
        <begin position="1"/>
        <end position="16"/>
    </location>
</feature>
<dbReference type="EMBL" id="JBEDUW010000005">
    <property type="protein sequence ID" value="KAK9927532.1"/>
    <property type="molecule type" value="Genomic_DNA"/>
</dbReference>
<dbReference type="Proteomes" id="UP001457282">
    <property type="component" value="Unassembled WGS sequence"/>
</dbReference>
<accession>A0AAW1WSC5</accession>
<sequence>MSSIFVVLLFLVSCLSMHMYACNASRALGFSTVEESGSRVHHSVNEGVEKILTELSEITSTKSLTRRPSILSAEAETVVIHEKASSGADIISLSTSQIDHEQKSIKMKGLKRQARSLLDLQHKIMI</sequence>
<dbReference type="AlphaFoldDB" id="A0AAW1WSC5"/>
<evidence type="ECO:0000313" key="2">
    <source>
        <dbReference type="EMBL" id="KAK9927532.1"/>
    </source>
</evidence>
<feature type="chain" id="PRO_5043407884" evidence="1">
    <location>
        <begin position="17"/>
        <end position="126"/>
    </location>
</feature>
<evidence type="ECO:0000313" key="3">
    <source>
        <dbReference type="Proteomes" id="UP001457282"/>
    </source>
</evidence>
<keyword evidence="1" id="KW-0732">Signal</keyword>